<keyword evidence="1" id="KW-0812">Transmembrane</keyword>
<feature type="transmembrane region" description="Helical" evidence="1">
    <location>
        <begin position="85"/>
        <end position="109"/>
    </location>
</feature>
<comment type="caution">
    <text evidence="3">The sequence shown here is derived from an EMBL/GenBank/DDBJ whole genome shotgun (WGS) entry which is preliminary data.</text>
</comment>
<feature type="transmembrane region" description="Helical" evidence="1">
    <location>
        <begin position="145"/>
        <end position="163"/>
    </location>
</feature>
<dbReference type="EMBL" id="CAHIKZ030000780">
    <property type="protein sequence ID" value="CAE1238363.1"/>
    <property type="molecule type" value="Genomic_DNA"/>
</dbReference>
<feature type="transmembrane region" description="Helical" evidence="1">
    <location>
        <begin position="170"/>
        <end position="200"/>
    </location>
</feature>
<sequence>MLLMNCLCPPLFCISFFSLPLCDEVGWSHITTDHCVLTPASVCSVEPNFLSYKEAFGIHSSISHLLFISFLRSCSLFLSPSTSPFFLPTLVSSFYYICTSIPPPIPFLFSLFFSSLYFVLIVSLSLSPSLCFLCLLYLLYLSPLYVFYFSLLLVSFLRSYPLLLSSSLRILVSILSTHLSLLLFPTISYFHHLLFIFFFFSVF</sequence>
<proteinExistence type="predicted"/>
<dbReference type="Proteomes" id="UP000597762">
    <property type="component" value="Unassembled WGS sequence"/>
</dbReference>
<dbReference type="AlphaFoldDB" id="A0A812BR60"/>
<keyword evidence="1" id="KW-0472">Membrane</keyword>
<evidence type="ECO:0000256" key="1">
    <source>
        <dbReference type="SAM" id="Phobius"/>
    </source>
</evidence>
<name>A0A812BR60_ACAPH</name>
<evidence type="ECO:0000313" key="4">
    <source>
        <dbReference type="Proteomes" id="UP000597762"/>
    </source>
</evidence>
<organism evidence="3 4">
    <name type="scientific">Acanthosepion pharaonis</name>
    <name type="common">Pharaoh cuttlefish</name>
    <name type="synonym">Sepia pharaonis</name>
    <dbReference type="NCBI Taxonomy" id="158019"/>
    <lineage>
        <taxon>Eukaryota</taxon>
        <taxon>Metazoa</taxon>
        <taxon>Spiralia</taxon>
        <taxon>Lophotrochozoa</taxon>
        <taxon>Mollusca</taxon>
        <taxon>Cephalopoda</taxon>
        <taxon>Coleoidea</taxon>
        <taxon>Decapodiformes</taxon>
        <taxon>Sepiida</taxon>
        <taxon>Sepiina</taxon>
        <taxon>Sepiidae</taxon>
        <taxon>Acanthosepion</taxon>
    </lineage>
</organism>
<keyword evidence="1" id="KW-1133">Transmembrane helix</keyword>
<keyword evidence="2" id="KW-0732">Signal</keyword>
<evidence type="ECO:0000256" key="2">
    <source>
        <dbReference type="SAM" id="SignalP"/>
    </source>
</evidence>
<feature type="signal peptide" evidence="2">
    <location>
        <begin position="1"/>
        <end position="22"/>
    </location>
</feature>
<feature type="chain" id="PRO_5033034886" evidence="2">
    <location>
        <begin position="23"/>
        <end position="203"/>
    </location>
</feature>
<gene>
    <name evidence="3" type="ORF">SPHA_21289</name>
</gene>
<evidence type="ECO:0000313" key="3">
    <source>
        <dbReference type="EMBL" id="CAE1238363.1"/>
    </source>
</evidence>
<accession>A0A812BR60</accession>
<keyword evidence="4" id="KW-1185">Reference proteome</keyword>
<protein>
    <submittedName>
        <fullName evidence="3">Uncharacterized protein</fullName>
    </submittedName>
</protein>
<reference evidence="3" key="1">
    <citation type="submission" date="2021-01" db="EMBL/GenBank/DDBJ databases">
        <authorList>
            <person name="Li R."/>
            <person name="Bekaert M."/>
        </authorList>
    </citation>
    <scope>NUCLEOTIDE SEQUENCE</scope>
    <source>
        <strain evidence="3">Farmed</strain>
    </source>
</reference>